<feature type="transmembrane region" description="Helical" evidence="5">
    <location>
        <begin position="39"/>
        <end position="60"/>
    </location>
</feature>
<dbReference type="PANTHER" id="PTHR37422">
    <property type="entry name" value="TEICHURONIC ACID BIOSYNTHESIS PROTEIN TUAE"/>
    <property type="match status" value="1"/>
</dbReference>
<comment type="subcellular location">
    <subcellularLocation>
        <location evidence="1">Membrane</location>
        <topology evidence="1">Multi-pass membrane protein</topology>
    </subcellularLocation>
</comment>
<organism evidence="7 8">
    <name type="scientific">Candidatus Wolfebacteria bacterium RIFCSPLOWO2_01_FULL_45_19</name>
    <dbReference type="NCBI Taxonomy" id="1802557"/>
    <lineage>
        <taxon>Bacteria</taxon>
        <taxon>Candidatus Wolfeibacteriota</taxon>
    </lineage>
</organism>
<feature type="transmembrane region" description="Helical" evidence="5">
    <location>
        <begin position="99"/>
        <end position="120"/>
    </location>
</feature>
<evidence type="ECO:0000259" key="6">
    <source>
        <dbReference type="Pfam" id="PF04932"/>
    </source>
</evidence>
<feature type="transmembrane region" description="Helical" evidence="5">
    <location>
        <begin position="194"/>
        <end position="211"/>
    </location>
</feature>
<feature type="transmembrane region" description="Helical" evidence="5">
    <location>
        <begin position="404"/>
        <end position="421"/>
    </location>
</feature>
<gene>
    <name evidence="7" type="ORF">A3A20_00545</name>
</gene>
<dbReference type="PANTHER" id="PTHR37422:SF13">
    <property type="entry name" value="LIPOPOLYSACCHARIDE BIOSYNTHESIS PROTEIN PA4999-RELATED"/>
    <property type="match status" value="1"/>
</dbReference>
<feature type="transmembrane region" description="Helical" evidence="5">
    <location>
        <begin position="256"/>
        <end position="273"/>
    </location>
</feature>
<evidence type="ECO:0000256" key="2">
    <source>
        <dbReference type="ARBA" id="ARBA00022692"/>
    </source>
</evidence>
<reference evidence="7 8" key="1">
    <citation type="journal article" date="2016" name="Nat. Commun.">
        <title>Thousands of microbial genomes shed light on interconnected biogeochemical processes in an aquifer system.</title>
        <authorList>
            <person name="Anantharaman K."/>
            <person name="Brown C.T."/>
            <person name="Hug L.A."/>
            <person name="Sharon I."/>
            <person name="Castelle C.J."/>
            <person name="Probst A.J."/>
            <person name="Thomas B.C."/>
            <person name="Singh A."/>
            <person name="Wilkins M.J."/>
            <person name="Karaoz U."/>
            <person name="Brodie E.L."/>
            <person name="Williams K.H."/>
            <person name="Hubbard S.S."/>
            <person name="Banfield J.F."/>
        </authorList>
    </citation>
    <scope>NUCLEOTIDE SEQUENCE [LARGE SCALE GENOMIC DNA]</scope>
</reference>
<feature type="transmembrane region" description="Helical" evidence="5">
    <location>
        <begin position="370"/>
        <end position="392"/>
    </location>
</feature>
<feature type="transmembrane region" description="Helical" evidence="5">
    <location>
        <begin position="72"/>
        <end position="93"/>
    </location>
</feature>
<sequence>MILQKLVKISFFVLLLSLPFGYRRLFHQFTFGFDEYEAIFLYASDILLILFLGLFTVFVFRFKAQILNFKNFSTSHFLLFTFLFFAAVSIFLAQYQFLALYNFARLLLLVFAALAIAALIRDEVVKLSHIFGVIAGLAVIQSFIGFLQFARQGSLGLWFLGESVLSPFIGGAAKISVAGGVLLRAYGTFPHPNILAAFLLLGLLALYYFWLNRSYERSPDLERNAIGLGLNPWSDIIIGVGIFIVAYGLILSFSRIGWIVAAIGMILTLVWTLCQKEYRVQSTRLFIILFSIFCFLFSTIGWAIFPRANIAADEPAVTYRLSYNELGLHLIKENQLGVGVGNQVIYSVKNGAYKTLGMSEAWQWQPIHNIYLLIGSEIGILGLFVFLVFLALSIFKLENFIPKIMLLSLLIFGLADHFFWTLQPGRLMLWAVVGIVLGLTSDRRESS</sequence>
<dbReference type="InterPro" id="IPR007016">
    <property type="entry name" value="O-antigen_ligase-rel_domated"/>
</dbReference>
<accession>A0A1F8DR21</accession>
<dbReference type="Pfam" id="PF04932">
    <property type="entry name" value="Wzy_C"/>
    <property type="match status" value="1"/>
</dbReference>
<dbReference type="AlphaFoldDB" id="A0A1F8DR21"/>
<feature type="transmembrane region" description="Helical" evidence="5">
    <location>
        <begin position="232"/>
        <end position="250"/>
    </location>
</feature>
<dbReference type="EMBL" id="MGIR01000004">
    <property type="protein sequence ID" value="OGM91070.1"/>
    <property type="molecule type" value="Genomic_DNA"/>
</dbReference>
<evidence type="ECO:0000256" key="3">
    <source>
        <dbReference type="ARBA" id="ARBA00022989"/>
    </source>
</evidence>
<evidence type="ECO:0000256" key="1">
    <source>
        <dbReference type="ARBA" id="ARBA00004141"/>
    </source>
</evidence>
<keyword evidence="3 5" id="KW-1133">Transmembrane helix</keyword>
<evidence type="ECO:0000313" key="7">
    <source>
        <dbReference type="EMBL" id="OGM91070.1"/>
    </source>
</evidence>
<comment type="caution">
    <text evidence="7">The sequence shown here is derived from an EMBL/GenBank/DDBJ whole genome shotgun (WGS) entry which is preliminary data.</text>
</comment>
<keyword evidence="2 5" id="KW-0812">Transmembrane</keyword>
<evidence type="ECO:0000256" key="5">
    <source>
        <dbReference type="SAM" id="Phobius"/>
    </source>
</evidence>
<dbReference type="STRING" id="1802557.A3A20_00545"/>
<dbReference type="InterPro" id="IPR051533">
    <property type="entry name" value="WaaL-like"/>
</dbReference>
<protein>
    <recommendedName>
        <fullName evidence="6">O-antigen ligase-related domain-containing protein</fullName>
    </recommendedName>
</protein>
<proteinExistence type="predicted"/>
<name>A0A1F8DR21_9BACT</name>
<dbReference type="GO" id="GO:0016020">
    <property type="term" value="C:membrane"/>
    <property type="evidence" value="ECO:0007669"/>
    <property type="project" value="UniProtKB-SubCell"/>
</dbReference>
<evidence type="ECO:0000313" key="8">
    <source>
        <dbReference type="Proteomes" id="UP000178946"/>
    </source>
</evidence>
<feature type="transmembrane region" description="Helical" evidence="5">
    <location>
        <begin position="285"/>
        <end position="305"/>
    </location>
</feature>
<feature type="domain" description="O-antigen ligase-related" evidence="6">
    <location>
        <begin position="241"/>
        <end position="387"/>
    </location>
</feature>
<dbReference type="Proteomes" id="UP000178946">
    <property type="component" value="Unassembled WGS sequence"/>
</dbReference>
<evidence type="ECO:0000256" key="4">
    <source>
        <dbReference type="ARBA" id="ARBA00023136"/>
    </source>
</evidence>
<feature type="transmembrane region" description="Helical" evidence="5">
    <location>
        <begin position="127"/>
        <end position="150"/>
    </location>
</feature>
<keyword evidence="4 5" id="KW-0472">Membrane</keyword>